<dbReference type="EMBL" id="BARV01034222">
    <property type="protein sequence ID" value="GAI57794.1"/>
    <property type="molecule type" value="Genomic_DNA"/>
</dbReference>
<gene>
    <name evidence="1" type="ORF">S06H3_53649</name>
</gene>
<comment type="caution">
    <text evidence="1">The sequence shown here is derived from an EMBL/GenBank/DDBJ whole genome shotgun (WGS) entry which is preliminary data.</text>
</comment>
<organism evidence="1">
    <name type="scientific">marine sediment metagenome</name>
    <dbReference type="NCBI Taxonomy" id="412755"/>
    <lineage>
        <taxon>unclassified sequences</taxon>
        <taxon>metagenomes</taxon>
        <taxon>ecological metagenomes</taxon>
    </lineage>
</organism>
<sequence>LDTRQKEISRETGKKYHTPVFYFTELMGLAFGDPSVEKWLSRHMVDPRPLLKQRGLI</sequence>
<proteinExistence type="predicted"/>
<protein>
    <submittedName>
        <fullName evidence="1">Uncharacterized protein</fullName>
    </submittedName>
</protein>
<feature type="non-terminal residue" evidence="1">
    <location>
        <position position="1"/>
    </location>
</feature>
<accession>X1RQJ6</accession>
<name>X1RQJ6_9ZZZZ</name>
<dbReference type="AlphaFoldDB" id="X1RQJ6"/>
<evidence type="ECO:0000313" key="1">
    <source>
        <dbReference type="EMBL" id="GAI57794.1"/>
    </source>
</evidence>
<reference evidence="1" key="1">
    <citation type="journal article" date="2014" name="Front. Microbiol.">
        <title>High frequency of phylogenetically diverse reductive dehalogenase-homologous genes in deep subseafloor sedimentary metagenomes.</title>
        <authorList>
            <person name="Kawai M."/>
            <person name="Futagami T."/>
            <person name="Toyoda A."/>
            <person name="Takaki Y."/>
            <person name="Nishi S."/>
            <person name="Hori S."/>
            <person name="Arai W."/>
            <person name="Tsubouchi T."/>
            <person name="Morono Y."/>
            <person name="Uchiyama I."/>
            <person name="Ito T."/>
            <person name="Fujiyama A."/>
            <person name="Inagaki F."/>
            <person name="Takami H."/>
        </authorList>
    </citation>
    <scope>NUCLEOTIDE SEQUENCE</scope>
    <source>
        <strain evidence="1">Expedition CK06-06</strain>
    </source>
</reference>